<dbReference type="EMBL" id="JBIEIL010000007">
    <property type="protein sequence ID" value="MFG6205854.1"/>
    <property type="molecule type" value="Genomic_DNA"/>
</dbReference>
<reference evidence="1 2" key="1">
    <citation type="submission" date="2024-10" db="EMBL/GenBank/DDBJ databases">
        <title>Whole genome of Pseudomonas sp Strain RB5.</title>
        <authorList>
            <person name="Selami N."/>
        </authorList>
    </citation>
    <scope>NUCLEOTIDE SEQUENCE [LARGE SCALE GENOMIC DNA]</scope>
    <source>
        <strain evidence="1 2">RB5</strain>
    </source>
</reference>
<evidence type="ECO:0000313" key="2">
    <source>
        <dbReference type="Proteomes" id="UP001605918"/>
    </source>
</evidence>
<gene>
    <name evidence="1" type="ORF">ACGSLL_15945</name>
</gene>
<evidence type="ECO:0000313" key="1">
    <source>
        <dbReference type="EMBL" id="MFG6205854.1"/>
    </source>
</evidence>
<keyword evidence="2" id="KW-1185">Reference proteome</keyword>
<comment type="caution">
    <text evidence="1">The sequence shown here is derived from an EMBL/GenBank/DDBJ whole genome shotgun (WGS) entry which is preliminary data.</text>
</comment>
<protein>
    <submittedName>
        <fullName evidence="1">DUF6124 family protein</fullName>
    </submittedName>
</protein>
<dbReference type="Pfam" id="PF19619">
    <property type="entry name" value="DUF6124"/>
    <property type="match status" value="1"/>
</dbReference>
<proteinExistence type="predicted"/>
<dbReference type="RefSeq" id="WP_394507137.1">
    <property type="nucleotide sequence ID" value="NZ_JBIEIL010000007.1"/>
</dbReference>
<dbReference type="Proteomes" id="UP001605918">
    <property type="component" value="Unassembled WGS sequence"/>
</dbReference>
<name>A0ABW7DGQ6_9PSED</name>
<sequence length="124" mass="13790">MFKVTPNPPDTDPIPYDAALEPQNIKDAADRAINFYLSPGAHKLSIPARNTGKIYLIDPTVDNETLLVEATETLSSASDMARELADSIDSSQRRKMLILRQVIMLSELTVNRVLDNQRLPNPSQ</sequence>
<organism evidence="1 2">
    <name type="scientific">Pseudomonas retamae</name>
    <dbReference type="NCBI Taxonomy" id="702110"/>
    <lineage>
        <taxon>Bacteria</taxon>
        <taxon>Pseudomonadati</taxon>
        <taxon>Pseudomonadota</taxon>
        <taxon>Gammaproteobacteria</taxon>
        <taxon>Pseudomonadales</taxon>
        <taxon>Pseudomonadaceae</taxon>
        <taxon>Pseudomonas</taxon>
    </lineage>
</organism>
<accession>A0ABW7DGQ6</accession>